<comment type="caution">
    <text evidence="2">The sequence shown here is derived from an EMBL/GenBank/DDBJ whole genome shotgun (WGS) entry which is preliminary data.</text>
</comment>
<protein>
    <recommendedName>
        <fullName evidence="4">DUF3153 domain-containing protein</fullName>
    </recommendedName>
</protein>
<evidence type="ECO:0000313" key="2">
    <source>
        <dbReference type="EMBL" id="MBO0348336.1"/>
    </source>
</evidence>
<dbReference type="EMBL" id="JAFLQW010000110">
    <property type="protein sequence ID" value="MBO0348336.1"/>
    <property type="molecule type" value="Genomic_DNA"/>
</dbReference>
<evidence type="ECO:0008006" key="4">
    <source>
        <dbReference type="Google" id="ProtNLM"/>
    </source>
</evidence>
<keyword evidence="1" id="KW-0812">Transmembrane</keyword>
<feature type="non-terminal residue" evidence="2">
    <location>
        <position position="1"/>
    </location>
</feature>
<dbReference type="RefSeq" id="WP_207086888.1">
    <property type="nucleotide sequence ID" value="NZ_JAFLQW010000110.1"/>
</dbReference>
<sequence length="346" mass="38836">IAAFLPRIANFEGNVIVTQFSFTYRGTSPNQLFLHSIRPLQRLELQGIQPNLTLYGQFTSPSIPTLSQFTPLEIVLDRPESKLILEPIPPNPSQLELTELRLQPETTISQLFYQSFGNLMGLNLVHKSSETPNILLLSLGTNPIKITLENYRLPTLSPKNRPSESYPLELTFVPINTELRLALNDSVDLTLGLPNLTPTPDQEWLGGNLPVKQVNFTQQRRTGELRDEFEISSIQAGQVRMGDELIDLQQNQFFSAVGEPGISSFPRLQLHPEEPAGIEVRFSGKARKIEIGIDRNLPVKSIWMSWLNRYLPQDLIAGLMGFIGAAIGSLLYWFADSSFRDSDPTP</sequence>
<dbReference type="Proteomes" id="UP000664844">
    <property type="component" value="Unassembled WGS sequence"/>
</dbReference>
<keyword evidence="3" id="KW-1185">Reference proteome</keyword>
<reference evidence="2 3" key="1">
    <citation type="submission" date="2021-03" db="EMBL/GenBank/DDBJ databases">
        <title>Metabolic Capacity of the Antarctic Cyanobacterium Phormidium pseudopriestleyi that Sustains Oxygenic Photosynthesis in the Presence of Hydrogen Sulfide.</title>
        <authorList>
            <person name="Lumian J.E."/>
            <person name="Jungblut A.D."/>
            <person name="Dillon M.L."/>
            <person name="Hawes I."/>
            <person name="Doran P.T."/>
            <person name="Mackey T.J."/>
            <person name="Dick G.J."/>
            <person name="Grettenberger C.L."/>
            <person name="Sumner D.Y."/>
        </authorList>
    </citation>
    <scope>NUCLEOTIDE SEQUENCE [LARGE SCALE GENOMIC DNA]</scope>
    <source>
        <strain evidence="2 3">FRX01</strain>
    </source>
</reference>
<organism evidence="2 3">
    <name type="scientific">Phormidium pseudopriestleyi FRX01</name>
    <dbReference type="NCBI Taxonomy" id="1759528"/>
    <lineage>
        <taxon>Bacteria</taxon>
        <taxon>Bacillati</taxon>
        <taxon>Cyanobacteriota</taxon>
        <taxon>Cyanophyceae</taxon>
        <taxon>Oscillatoriophycideae</taxon>
        <taxon>Oscillatoriales</taxon>
        <taxon>Oscillatoriaceae</taxon>
        <taxon>Phormidium</taxon>
    </lineage>
</organism>
<keyword evidence="1" id="KW-1133">Transmembrane helix</keyword>
<keyword evidence="1" id="KW-0472">Membrane</keyword>
<proteinExistence type="predicted"/>
<name>A0ABS3FMK8_9CYAN</name>
<feature type="transmembrane region" description="Helical" evidence="1">
    <location>
        <begin position="315"/>
        <end position="335"/>
    </location>
</feature>
<gene>
    <name evidence="2" type="ORF">J0895_04290</name>
</gene>
<evidence type="ECO:0000256" key="1">
    <source>
        <dbReference type="SAM" id="Phobius"/>
    </source>
</evidence>
<accession>A0ABS3FMK8</accession>
<evidence type="ECO:0000313" key="3">
    <source>
        <dbReference type="Proteomes" id="UP000664844"/>
    </source>
</evidence>